<keyword evidence="6 11" id="KW-0067">ATP-binding</keyword>
<evidence type="ECO:0000256" key="7">
    <source>
        <dbReference type="ARBA" id="ARBA00023004"/>
    </source>
</evidence>
<dbReference type="Gene3D" id="3.40.50.300">
    <property type="entry name" value="P-loop containing nucleotide triphosphate hydrolases"/>
    <property type="match status" value="1"/>
</dbReference>
<dbReference type="EMBL" id="BAAAOF010000003">
    <property type="protein sequence ID" value="GAA1925480.1"/>
    <property type="molecule type" value="Genomic_DNA"/>
</dbReference>
<evidence type="ECO:0000256" key="6">
    <source>
        <dbReference type="ARBA" id="ARBA00022840"/>
    </source>
</evidence>
<dbReference type="InterPro" id="IPR003439">
    <property type="entry name" value="ABC_transporter-like_ATP-bd"/>
</dbReference>
<dbReference type="InterPro" id="IPR017871">
    <property type="entry name" value="ABC_transporter-like_CS"/>
</dbReference>
<evidence type="ECO:0000259" key="10">
    <source>
        <dbReference type="PROSITE" id="PS50893"/>
    </source>
</evidence>
<keyword evidence="7" id="KW-0408">Iron</keyword>
<dbReference type="PROSITE" id="PS50893">
    <property type="entry name" value="ABC_TRANSPORTER_2"/>
    <property type="match status" value="1"/>
</dbReference>
<dbReference type="PROSITE" id="PS00211">
    <property type="entry name" value="ABC_TRANSPORTER_1"/>
    <property type="match status" value="1"/>
</dbReference>
<gene>
    <name evidence="11" type="ORF">GCM10009775_17150</name>
</gene>
<comment type="caution">
    <text evidence="11">The sequence shown here is derived from an EMBL/GenBank/DDBJ whole genome shotgun (WGS) entry which is preliminary data.</text>
</comment>
<evidence type="ECO:0000256" key="2">
    <source>
        <dbReference type="ARBA" id="ARBA00022448"/>
    </source>
</evidence>
<proteinExistence type="predicted"/>
<dbReference type="PANTHER" id="PTHR42771">
    <property type="entry name" value="IRON(3+)-HYDROXAMATE IMPORT ATP-BINDING PROTEIN FHUC"/>
    <property type="match status" value="1"/>
</dbReference>
<dbReference type="InterPro" id="IPR003593">
    <property type="entry name" value="AAA+_ATPase"/>
</dbReference>
<reference evidence="12" key="1">
    <citation type="journal article" date="2019" name="Int. J. Syst. Evol. Microbiol.">
        <title>The Global Catalogue of Microorganisms (GCM) 10K type strain sequencing project: providing services to taxonomists for standard genome sequencing and annotation.</title>
        <authorList>
            <consortium name="The Broad Institute Genomics Platform"/>
            <consortium name="The Broad Institute Genome Sequencing Center for Infectious Disease"/>
            <person name="Wu L."/>
            <person name="Ma J."/>
        </authorList>
    </citation>
    <scope>NUCLEOTIDE SEQUENCE [LARGE SCALE GENOMIC DNA]</scope>
    <source>
        <strain evidence="12">JCM 14900</strain>
    </source>
</reference>
<dbReference type="InterPro" id="IPR051535">
    <property type="entry name" value="Siderophore_ABC-ATPase"/>
</dbReference>
<keyword evidence="3" id="KW-1003">Cell membrane</keyword>
<evidence type="ECO:0000313" key="12">
    <source>
        <dbReference type="Proteomes" id="UP001501343"/>
    </source>
</evidence>
<dbReference type="PANTHER" id="PTHR42771:SF2">
    <property type="entry name" value="IRON(3+)-HYDROXAMATE IMPORT ATP-BINDING PROTEIN FHUC"/>
    <property type="match status" value="1"/>
</dbReference>
<dbReference type="Proteomes" id="UP001501343">
    <property type="component" value="Unassembled WGS sequence"/>
</dbReference>
<dbReference type="SMART" id="SM00382">
    <property type="entry name" value="AAA"/>
    <property type="match status" value="1"/>
</dbReference>
<keyword evidence="12" id="KW-1185">Reference proteome</keyword>
<dbReference type="CDD" id="cd03214">
    <property type="entry name" value="ABC_Iron-Siderophores_B12_Hemin"/>
    <property type="match status" value="1"/>
</dbReference>
<evidence type="ECO:0000256" key="1">
    <source>
        <dbReference type="ARBA" id="ARBA00004202"/>
    </source>
</evidence>
<dbReference type="SUPFAM" id="SSF52540">
    <property type="entry name" value="P-loop containing nucleoside triphosphate hydrolases"/>
    <property type="match status" value="1"/>
</dbReference>
<evidence type="ECO:0000256" key="9">
    <source>
        <dbReference type="ARBA" id="ARBA00023136"/>
    </source>
</evidence>
<feature type="domain" description="ABC transporter" evidence="10">
    <location>
        <begin position="7"/>
        <end position="243"/>
    </location>
</feature>
<comment type="subcellular location">
    <subcellularLocation>
        <location evidence="1">Cell membrane</location>
        <topology evidence="1">Peripheral membrane protein</topology>
    </subcellularLocation>
</comment>
<evidence type="ECO:0000256" key="8">
    <source>
        <dbReference type="ARBA" id="ARBA00023065"/>
    </source>
</evidence>
<keyword evidence="2" id="KW-0813">Transport</keyword>
<dbReference type="Pfam" id="PF00005">
    <property type="entry name" value="ABC_tran"/>
    <property type="match status" value="1"/>
</dbReference>
<keyword evidence="5" id="KW-0547">Nucleotide-binding</keyword>
<keyword evidence="9" id="KW-0472">Membrane</keyword>
<organism evidence="11 12">
    <name type="scientific">Microbacterium aoyamense</name>
    <dbReference type="NCBI Taxonomy" id="344166"/>
    <lineage>
        <taxon>Bacteria</taxon>
        <taxon>Bacillati</taxon>
        <taxon>Actinomycetota</taxon>
        <taxon>Actinomycetes</taxon>
        <taxon>Micrococcales</taxon>
        <taxon>Microbacteriaceae</taxon>
        <taxon>Microbacterium</taxon>
    </lineage>
</organism>
<evidence type="ECO:0000256" key="5">
    <source>
        <dbReference type="ARBA" id="ARBA00022741"/>
    </source>
</evidence>
<keyword evidence="8" id="KW-0406">Ion transport</keyword>
<name>A0ABP5AY32_9MICO</name>
<evidence type="ECO:0000256" key="3">
    <source>
        <dbReference type="ARBA" id="ARBA00022475"/>
    </source>
</evidence>
<protein>
    <submittedName>
        <fullName evidence="11">ABC transporter ATP-binding protein</fullName>
    </submittedName>
</protein>
<evidence type="ECO:0000256" key="4">
    <source>
        <dbReference type="ARBA" id="ARBA00022496"/>
    </source>
</evidence>
<evidence type="ECO:0000313" key="11">
    <source>
        <dbReference type="EMBL" id="GAA1925480.1"/>
    </source>
</evidence>
<keyword evidence="4" id="KW-0410">Iron transport</keyword>
<dbReference type="GO" id="GO:0005524">
    <property type="term" value="F:ATP binding"/>
    <property type="evidence" value="ECO:0007669"/>
    <property type="project" value="UniProtKB-KW"/>
</dbReference>
<accession>A0ABP5AY32</accession>
<dbReference type="InterPro" id="IPR027417">
    <property type="entry name" value="P-loop_NTPase"/>
</dbReference>
<dbReference type="RefSeq" id="WP_248150261.1">
    <property type="nucleotide sequence ID" value="NZ_BAAAOF010000003.1"/>
</dbReference>
<sequence>MTRSHLLEARDLRLGYDKVPVIDGLDLVIPPGEITVIIGANASGKSTLLRGLARLLPVRGGDVLLDGTSLPRMRPADVARIIGMLPQSPVAPDGITVSDLVGRGRHPHQGWFRRWNDADEDAVARALAATATAELSNRQVSELSGGQRQRVWIAMALAQETDILLLDEPTTFLDVNFQLEVLDLLAALNAERGTTIVIVLHELNLAARYAHHLVAMRGGRIVAQGAPVDVVTVETIRDVFDLDSRVIVDPHAGSPMVVPIGTRSVT</sequence>